<comment type="pathway">
    <text evidence="13">Sulfur metabolism; hydrogen sulfide biosynthesis; sulfite from sulfate: step 2/3.</text>
</comment>
<dbReference type="InterPro" id="IPR027417">
    <property type="entry name" value="P-loop_NTPase"/>
</dbReference>
<dbReference type="InterPro" id="IPR054696">
    <property type="entry name" value="GTP-eEF1A_C"/>
</dbReference>
<dbReference type="Gene3D" id="2.40.30.10">
    <property type="entry name" value="Translation factors"/>
    <property type="match status" value="2"/>
</dbReference>
<dbReference type="Pfam" id="PF22594">
    <property type="entry name" value="GTP-eEF1A_C"/>
    <property type="match status" value="1"/>
</dbReference>
<dbReference type="GO" id="GO:0004020">
    <property type="term" value="F:adenylylsulfate kinase activity"/>
    <property type="evidence" value="ECO:0007669"/>
    <property type="project" value="UniProtKB-EC"/>
</dbReference>
<dbReference type="Gene3D" id="3.40.50.300">
    <property type="entry name" value="P-loop containing nucleotide triphosphate hydrolases"/>
    <property type="match status" value="2"/>
</dbReference>
<sequence length="631" mass="67528">MTSGASPGTDTVAALPTLRLVVTGHVDHGKSTLIGRLLHDTDALPEGKEEGIRAACKRRGMPFEYGFLLDALQAERDQGITIDTTQIWFRTAARTVVIIDAPGHRDFVRNMLTGAAQADAAILVVDAEEGVREQTRRHGALLALIGVKQVVVAVNKMDRVGYDAARFAALSADIRAYLAKLELAPAAIVPIVARDGDNIASPSGNMPWHDGPTILRAMDALHVATDPGETPLRLPIQDIYKFDERRILVGRVESGRLAAGDTLLFSPHNVTAKVARIEGWPDLPGQSAGPGDCVGFTLDDQVFVERGSIASHLQAPPKETDVCRARILWLDRQPLQAGRRLTLRLTTASHAVHVQSIDGVTDLDSLEMAPATEVTQLALGHVTLRSARLMALDDDPALARTGRFALVDGDRVVAAGRASMAGYADQRALVTVKGSNLMAVAHRVTGAQRKARNGHEGAVIWLTGLSGAGKSTIAIEAESRLFALGYQVYVLDGDNVRAGLNANLGFSPEDRAENIRRVGEVAALMADAGLVVVTAFISPYRSDRDRARKAAGARFCEVHISADLSVCEERDPKGLYARARAGEIQDFTGIDAPYEPPEAPELVLDTGRETAEASVDRLVDFIRARVGPGGG</sequence>
<dbReference type="InterPro" id="IPR005225">
    <property type="entry name" value="Small_GTP-bd"/>
</dbReference>
<evidence type="ECO:0000256" key="2">
    <source>
        <dbReference type="ARBA" id="ARBA00002357"/>
    </source>
</evidence>
<evidence type="ECO:0000256" key="5">
    <source>
        <dbReference type="ARBA" id="ARBA00011760"/>
    </source>
</evidence>
<comment type="caution">
    <text evidence="15">The sequence shown here is derived from an EMBL/GenBank/DDBJ whole genome shotgun (WGS) entry which is preliminary data.</text>
</comment>
<evidence type="ECO:0000259" key="14">
    <source>
        <dbReference type="PROSITE" id="PS51722"/>
    </source>
</evidence>
<comment type="function">
    <text evidence="2">APS kinase catalyzes the synthesis of activated sulfate.</text>
</comment>
<keyword evidence="10" id="KW-0511">Multifunctional enzyme</keyword>
<gene>
    <name evidence="13 15" type="primary">cysC</name>
    <name evidence="15" type="ORF">ACFOGJ_19400</name>
</gene>
<evidence type="ECO:0000256" key="7">
    <source>
        <dbReference type="ARBA" id="ARBA00022741"/>
    </source>
</evidence>
<comment type="subunit">
    <text evidence="5">Sulfate-activating enzymes, NodP and NodQ, may be physically associated.</text>
</comment>
<evidence type="ECO:0000256" key="11">
    <source>
        <dbReference type="ARBA" id="ARBA00024872"/>
    </source>
</evidence>
<keyword evidence="8 13" id="KW-0067">ATP-binding</keyword>
<evidence type="ECO:0000256" key="4">
    <source>
        <dbReference type="ARBA" id="ARBA00007237"/>
    </source>
</evidence>
<dbReference type="SUPFAM" id="SSF50465">
    <property type="entry name" value="EF-Tu/eEF-1alpha/eIF2-gamma C-terminal domain"/>
    <property type="match status" value="1"/>
</dbReference>
<feature type="domain" description="Tr-type G" evidence="14">
    <location>
        <begin position="15"/>
        <end position="232"/>
    </location>
</feature>
<dbReference type="PROSITE" id="PS51722">
    <property type="entry name" value="G_TR_2"/>
    <property type="match status" value="1"/>
</dbReference>
<dbReference type="PRINTS" id="PR00315">
    <property type="entry name" value="ELONGATNFCT"/>
</dbReference>
<proteinExistence type="inferred from homology"/>
<comment type="similarity">
    <text evidence="13">Belongs to the APS kinase family.</text>
</comment>
<dbReference type="InterPro" id="IPR031157">
    <property type="entry name" value="G_TR_CS"/>
</dbReference>
<dbReference type="Pfam" id="PF01583">
    <property type="entry name" value="APS_kinase"/>
    <property type="match status" value="1"/>
</dbReference>
<comment type="catalytic activity">
    <reaction evidence="1 13">
        <text>adenosine 5'-phosphosulfate + ATP = 3'-phosphoadenylyl sulfate + ADP + H(+)</text>
        <dbReference type="Rhea" id="RHEA:24152"/>
        <dbReference type="ChEBI" id="CHEBI:15378"/>
        <dbReference type="ChEBI" id="CHEBI:30616"/>
        <dbReference type="ChEBI" id="CHEBI:58243"/>
        <dbReference type="ChEBI" id="CHEBI:58339"/>
        <dbReference type="ChEBI" id="CHEBI:456216"/>
        <dbReference type="EC" id="2.7.1.25"/>
    </reaction>
</comment>
<dbReference type="HAMAP" id="MF_00065">
    <property type="entry name" value="Adenylyl_sulf_kinase"/>
    <property type="match status" value="1"/>
</dbReference>
<evidence type="ECO:0000313" key="15">
    <source>
        <dbReference type="EMBL" id="MFC3229422.1"/>
    </source>
</evidence>
<dbReference type="Proteomes" id="UP001595528">
    <property type="component" value="Unassembled WGS sequence"/>
</dbReference>
<comment type="function">
    <text evidence="11">Proposed to provide activated sulfate for transfer to Nod factor. ATP sulfurylase may be the GTPase, regulating ATP sulfurylase activity.</text>
</comment>
<evidence type="ECO:0000256" key="9">
    <source>
        <dbReference type="ARBA" id="ARBA00023134"/>
    </source>
</evidence>
<dbReference type="PROSITE" id="PS00301">
    <property type="entry name" value="G_TR_1"/>
    <property type="match status" value="1"/>
</dbReference>
<accession>A0ABV7L486</accession>
<keyword evidence="13" id="KW-0597">Phosphoprotein</keyword>
<dbReference type="NCBIfam" id="NF003013">
    <property type="entry name" value="PRK03846.1"/>
    <property type="match status" value="1"/>
</dbReference>
<evidence type="ECO:0000256" key="6">
    <source>
        <dbReference type="ARBA" id="ARBA00022679"/>
    </source>
</evidence>
<keyword evidence="16" id="KW-1185">Reference proteome</keyword>
<dbReference type="InterPro" id="IPR009001">
    <property type="entry name" value="Transl_elong_EF1A/Init_IF2_C"/>
</dbReference>
<dbReference type="SUPFAM" id="SSF50447">
    <property type="entry name" value="Translation proteins"/>
    <property type="match status" value="1"/>
</dbReference>
<dbReference type="RefSeq" id="WP_379903597.1">
    <property type="nucleotide sequence ID" value="NZ_JBHRTR010000031.1"/>
</dbReference>
<comment type="function">
    <text evidence="13">Catalyzes the synthesis of activated sulfate.</text>
</comment>
<protein>
    <recommendedName>
        <fullName evidence="13">Adenylyl-sulfate kinase</fullName>
        <ecNumber evidence="13">2.7.1.25</ecNumber>
    </recommendedName>
    <alternativeName>
        <fullName evidence="13">APS kinase</fullName>
    </alternativeName>
    <alternativeName>
        <fullName evidence="13">ATP adenosine-5'-phosphosulfate 3'-phosphotransferase</fullName>
    </alternativeName>
    <alternativeName>
        <fullName evidence="13">Adenosine-5'-phosphosulfate kinase</fullName>
    </alternativeName>
</protein>
<name>A0ABV7L486_9PROT</name>
<feature type="binding site" evidence="13">
    <location>
        <begin position="464"/>
        <end position="471"/>
    </location>
    <ligand>
        <name>ATP</name>
        <dbReference type="ChEBI" id="CHEBI:30616"/>
    </ligand>
</feature>
<keyword evidence="6 13" id="KW-0808">Transferase</keyword>
<evidence type="ECO:0000256" key="12">
    <source>
        <dbReference type="ARBA" id="ARBA00049370"/>
    </source>
</evidence>
<dbReference type="InterPro" id="IPR002891">
    <property type="entry name" value="APS"/>
</dbReference>
<evidence type="ECO:0000313" key="16">
    <source>
        <dbReference type="Proteomes" id="UP001595528"/>
    </source>
</evidence>
<dbReference type="InterPro" id="IPR000795">
    <property type="entry name" value="T_Tr_GTP-bd_dom"/>
</dbReference>
<dbReference type="InterPro" id="IPR059117">
    <property type="entry name" value="APS_kinase_dom"/>
</dbReference>
<feature type="active site" description="Phosphoserine intermediate" evidence="13">
    <location>
        <position position="538"/>
    </location>
</feature>
<dbReference type="SUPFAM" id="SSF52540">
    <property type="entry name" value="P-loop containing nucleoside triphosphate hydrolases"/>
    <property type="match status" value="2"/>
</dbReference>
<keyword evidence="9" id="KW-0342">GTP-binding</keyword>
<comment type="similarity">
    <text evidence="4">In the N-terminal section; belongs to the TRAFAC class translation factor GTPase superfamily. Classic translation factor GTPase family. CysN/NodQ subfamily.</text>
</comment>
<dbReference type="InterPro" id="IPR050100">
    <property type="entry name" value="TRAFAC_GTPase_members"/>
</dbReference>
<evidence type="ECO:0000256" key="13">
    <source>
        <dbReference type="HAMAP-Rule" id="MF_00065"/>
    </source>
</evidence>
<dbReference type="EMBL" id="JBHRTR010000031">
    <property type="protein sequence ID" value="MFC3229422.1"/>
    <property type="molecule type" value="Genomic_DNA"/>
</dbReference>
<dbReference type="CDD" id="cd02027">
    <property type="entry name" value="APSK"/>
    <property type="match status" value="1"/>
</dbReference>
<evidence type="ECO:0000256" key="3">
    <source>
        <dbReference type="ARBA" id="ARBA00005438"/>
    </source>
</evidence>
<comment type="similarity">
    <text evidence="3">In the C-terminal section; belongs to the APS kinase family.</text>
</comment>
<dbReference type="NCBIfam" id="TIGR00231">
    <property type="entry name" value="small_GTP"/>
    <property type="match status" value="1"/>
</dbReference>
<comment type="catalytic activity">
    <reaction evidence="12">
        <text>sulfate + ATP + H(+) = adenosine 5'-phosphosulfate + diphosphate</text>
        <dbReference type="Rhea" id="RHEA:18133"/>
        <dbReference type="ChEBI" id="CHEBI:15378"/>
        <dbReference type="ChEBI" id="CHEBI:16189"/>
        <dbReference type="ChEBI" id="CHEBI:30616"/>
        <dbReference type="ChEBI" id="CHEBI:33019"/>
        <dbReference type="ChEBI" id="CHEBI:58243"/>
        <dbReference type="EC" id="2.7.7.4"/>
    </reaction>
</comment>
<reference evidence="16" key="1">
    <citation type="journal article" date="2019" name="Int. J. Syst. Evol. Microbiol.">
        <title>The Global Catalogue of Microorganisms (GCM) 10K type strain sequencing project: providing services to taxonomists for standard genome sequencing and annotation.</title>
        <authorList>
            <consortium name="The Broad Institute Genomics Platform"/>
            <consortium name="The Broad Institute Genome Sequencing Center for Infectious Disease"/>
            <person name="Wu L."/>
            <person name="Ma J."/>
        </authorList>
    </citation>
    <scope>NUCLEOTIDE SEQUENCE [LARGE SCALE GENOMIC DNA]</scope>
    <source>
        <strain evidence="16">KCTC 42964</strain>
    </source>
</reference>
<keyword evidence="13 15" id="KW-0418">Kinase</keyword>
<evidence type="ECO:0000256" key="10">
    <source>
        <dbReference type="ARBA" id="ARBA00023268"/>
    </source>
</evidence>
<dbReference type="NCBIfam" id="TIGR00455">
    <property type="entry name" value="apsK"/>
    <property type="match status" value="1"/>
</dbReference>
<evidence type="ECO:0000256" key="8">
    <source>
        <dbReference type="ARBA" id="ARBA00022840"/>
    </source>
</evidence>
<evidence type="ECO:0000256" key="1">
    <source>
        <dbReference type="ARBA" id="ARBA00001823"/>
    </source>
</evidence>
<keyword evidence="7 13" id="KW-0547">Nucleotide-binding</keyword>
<dbReference type="InterPro" id="IPR009000">
    <property type="entry name" value="Transl_B-barrel_sf"/>
</dbReference>
<dbReference type="Pfam" id="PF00009">
    <property type="entry name" value="GTP_EFTU"/>
    <property type="match status" value="1"/>
</dbReference>
<organism evidence="15 16">
    <name type="scientific">Marinibaculum pumilum</name>
    <dbReference type="NCBI Taxonomy" id="1766165"/>
    <lineage>
        <taxon>Bacteria</taxon>
        <taxon>Pseudomonadati</taxon>
        <taxon>Pseudomonadota</taxon>
        <taxon>Alphaproteobacteria</taxon>
        <taxon>Rhodospirillales</taxon>
        <taxon>Rhodospirillaceae</taxon>
        <taxon>Marinibaculum</taxon>
    </lineage>
</organism>
<dbReference type="EC" id="2.7.1.25" evidence="13"/>
<dbReference type="PANTHER" id="PTHR23115">
    <property type="entry name" value="TRANSLATION FACTOR"/>
    <property type="match status" value="1"/>
</dbReference>